<dbReference type="EMBL" id="LR796481">
    <property type="protein sequence ID" value="CAB4147884.1"/>
    <property type="molecule type" value="Genomic_DNA"/>
</dbReference>
<dbReference type="EMBL" id="LR796338">
    <property type="protein sequence ID" value="CAB4137623.1"/>
    <property type="molecule type" value="Genomic_DNA"/>
</dbReference>
<proteinExistence type="predicted"/>
<organism evidence="2">
    <name type="scientific">uncultured Caudovirales phage</name>
    <dbReference type="NCBI Taxonomy" id="2100421"/>
    <lineage>
        <taxon>Viruses</taxon>
        <taxon>Duplodnaviria</taxon>
        <taxon>Heunggongvirae</taxon>
        <taxon>Uroviricota</taxon>
        <taxon>Caudoviricetes</taxon>
        <taxon>Peduoviridae</taxon>
        <taxon>Maltschvirus</taxon>
        <taxon>Maltschvirus maltsch</taxon>
    </lineage>
</organism>
<accession>A0A6J5MM55</accession>
<name>A0A6J5MM55_9CAUD</name>
<protein>
    <submittedName>
        <fullName evidence="2">Uncharacterized protein</fullName>
    </submittedName>
</protein>
<reference evidence="2" key="1">
    <citation type="submission" date="2020-04" db="EMBL/GenBank/DDBJ databases">
        <authorList>
            <person name="Chiriac C."/>
            <person name="Salcher M."/>
            <person name="Ghai R."/>
            <person name="Kavagutti S V."/>
        </authorList>
    </citation>
    <scope>NUCLEOTIDE SEQUENCE</scope>
</reference>
<sequence length="80" mass="9200">MEIKFVEDSQVPVKGRGGTLPSTIAPLLRELVNHPNKWAVYPERVSEGPVSYLRKKFPHYQFAHTGKTKTLYVRYIQGEN</sequence>
<evidence type="ECO:0000313" key="1">
    <source>
        <dbReference type="EMBL" id="CAB4137623.1"/>
    </source>
</evidence>
<evidence type="ECO:0000313" key="2">
    <source>
        <dbReference type="EMBL" id="CAB4147884.1"/>
    </source>
</evidence>
<gene>
    <name evidence="1" type="ORF">UFOVP325_55</name>
    <name evidence="2" type="ORF">UFOVP430_50</name>
</gene>